<sequence length="70" mass="8032">MSKTIHYSNDNITIVWNPEICSHSAKCVKQLPRVYNPKERPWLKIENATTDELKKQIATCPSGALSYIEK</sequence>
<comment type="caution">
    <text evidence="2">The sequence shown here is derived from an EMBL/GenBank/DDBJ whole genome shotgun (WGS) entry which is preliminary data.</text>
</comment>
<name>A0A5C6RQ80_9FLAO</name>
<accession>A0A5C6RQ80</accession>
<dbReference type="EMBL" id="VOOS01000005">
    <property type="protein sequence ID" value="TXB64317.1"/>
    <property type="molecule type" value="Genomic_DNA"/>
</dbReference>
<evidence type="ECO:0000259" key="1">
    <source>
        <dbReference type="Pfam" id="PF06902"/>
    </source>
</evidence>
<dbReference type="RefSeq" id="WP_147101557.1">
    <property type="nucleotide sequence ID" value="NZ_VOOS01000005.1"/>
</dbReference>
<reference evidence="2 3" key="1">
    <citation type="submission" date="2019-08" db="EMBL/GenBank/DDBJ databases">
        <title>Genome of Vicingus serpentipes NCIMB 15042.</title>
        <authorList>
            <person name="Bowman J.P."/>
        </authorList>
    </citation>
    <scope>NUCLEOTIDE SEQUENCE [LARGE SCALE GENOMIC DNA]</scope>
    <source>
        <strain evidence="2 3">NCIMB 15042</strain>
    </source>
</reference>
<dbReference type="Proteomes" id="UP000321721">
    <property type="component" value="Unassembled WGS sequence"/>
</dbReference>
<feature type="domain" description="Divergent 4Fe-4S mono-cluster" evidence="1">
    <location>
        <begin position="7"/>
        <end position="70"/>
    </location>
</feature>
<dbReference type="AlphaFoldDB" id="A0A5C6RQ80"/>
<proteinExistence type="predicted"/>
<dbReference type="Pfam" id="PF06902">
    <property type="entry name" value="Fer4_19"/>
    <property type="match status" value="1"/>
</dbReference>
<protein>
    <submittedName>
        <fullName evidence="2">(4Fe-4S)-binding protein</fullName>
    </submittedName>
</protein>
<evidence type="ECO:0000313" key="3">
    <source>
        <dbReference type="Proteomes" id="UP000321721"/>
    </source>
</evidence>
<dbReference type="InterPro" id="IPR010693">
    <property type="entry name" value="Divergent_4Fe-4S_mono-cluster"/>
</dbReference>
<gene>
    <name evidence="2" type="ORF">FRY74_11030</name>
</gene>
<dbReference type="OrthoDB" id="9795032at2"/>
<evidence type="ECO:0000313" key="2">
    <source>
        <dbReference type="EMBL" id="TXB64317.1"/>
    </source>
</evidence>
<keyword evidence="3" id="KW-1185">Reference proteome</keyword>
<organism evidence="2 3">
    <name type="scientific">Vicingus serpentipes</name>
    <dbReference type="NCBI Taxonomy" id="1926625"/>
    <lineage>
        <taxon>Bacteria</taxon>
        <taxon>Pseudomonadati</taxon>
        <taxon>Bacteroidota</taxon>
        <taxon>Flavobacteriia</taxon>
        <taxon>Flavobacteriales</taxon>
        <taxon>Vicingaceae</taxon>
        <taxon>Vicingus</taxon>
    </lineage>
</organism>